<organism evidence="2 3">
    <name type="scientific">Entomospira culicis</name>
    <dbReference type="NCBI Taxonomy" id="2719989"/>
    <lineage>
        <taxon>Bacteria</taxon>
        <taxon>Pseudomonadati</taxon>
        <taxon>Spirochaetota</taxon>
        <taxon>Spirochaetia</taxon>
        <taxon>Spirochaetales</taxon>
        <taxon>Spirochaetaceae</taxon>
        <taxon>Entomospira</taxon>
    </lineage>
</organism>
<evidence type="ECO:0000313" key="3">
    <source>
        <dbReference type="Proteomes" id="UP000778951"/>
    </source>
</evidence>
<accession>A0A968GHA3</accession>
<sequence length="562" mass="64133">MKPSLLDQFAQRFPALDTTLNLLPPDPQLVLTETKSELPTLIAHGLALHSRYDPQREASKELTTLPDGWDTIILAGVGLGYFAQAVIRTYPERKIIILEPNLAYLNLLRQSPVLTDILKHPQLAIIPSSHPADLQHHLIQWQAQQPHWHEFRARVQQEPDRFAPFKTIFLQYQQRQKTNQLALQQYGLLWWRNSIKNLPHWASAKPVKSLFDAFHGLPVLIVAAGPSLANLLPHLTQLRERMLLICVDTAVRILLAHHIRPDMILSIDSQYWNARHLDNLDIKGIPYVIDSAVHPLLWRTIEEHQRYLISPIVPLMQPLSQQLKPWGALRSGGSVTISAWDLALQMQATSIWLVGADFAYPQAETHAKGALFEQWIVANHTRTQSILSQQLRLKHQQEISLKDNQGKEVASDARMRLYVQWLEEALAQETIPTYNLSAIGAKIHGAPYATVARALELPIIREKIEQTHRKIAQTRIADDPAFIPQLQHYQQEALRLLADLLQRLDADKSNAQPLSHHPACALFSPILPYWLHCLTESAQKRQTLCKRLHAMHQLYGYLSAHK</sequence>
<dbReference type="RefSeq" id="WP_167695903.1">
    <property type="nucleotide sequence ID" value="NZ_CP118181.1"/>
</dbReference>
<dbReference type="EMBL" id="JAATLM010000001">
    <property type="protein sequence ID" value="NIZ69826.1"/>
    <property type="molecule type" value="Genomic_DNA"/>
</dbReference>
<feature type="domain" description="6-hydroxymethylpterin diphosphokinase MptE-like" evidence="1">
    <location>
        <begin position="193"/>
        <end position="362"/>
    </location>
</feature>
<comment type="caution">
    <text evidence="2">The sequence shown here is derived from an EMBL/GenBank/DDBJ whole genome shotgun (WGS) entry which is preliminary data.</text>
</comment>
<dbReference type="Proteomes" id="UP000778951">
    <property type="component" value="Unassembled WGS sequence"/>
</dbReference>
<dbReference type="PANTHER" id="PTHR41786:SF1">
    <property type="entry name" value="6-HYDROXYMETHYLPTERIN DIPHOSPHOKINASE MPTE-LIKE DOMAIN-CONTAINING PROTEIN"/>
    <property type="match status" value="1"/>
</dbReference>
<evidence type="ECO:0000259" key="1">
    <source>
        <dbReference type="Pfam" id="PF01973"/>
    </source>
</evidence>
<reference evidence="2" key="1">
    <citation type="submission" date="2020-03" db="EMBL/GenBank/DDBJ databases">
        <title>Spirochaetal bacteria isolated from arthropods constitute a novel genus Entomospira genus novum within the order Spirochaetales.</title>
        <authorList>
            <person name="Grana-Miraglia L."/>
            <person name="Sikutova S."/>
            <person name="Fingerle V."/>
            <person name="Sing A."/>
            <person name="Castillo-Ramirez S."/>
            <person name="Margos G."/>
            <person name="Rudolf I."/>
        </authorList>
    </citation>
    <scope>NUCLEOTIDE SEQUENCE</scope>
    <source>
        <strain evidence="2">BR149</strain>
    </source>
</reference>
<keyword evidence="3" id="KW-1185">Reference proteome</keyword>
<protein>
    <submittedName>
        <fullName evidence="2">Motility associated factor glycosyltransferase family protein</fullName>
    </submittedName>
</protein>
<name>A0A968GHA3_9SPIO</name>
<dbReference type="AlphaFoldDB" id="A0A968GHA3"/>
<evidence type="ECO:0000313" key="2">
    <source>
        <dbReference type="EMBL" id="NIZ69826.1"/>
    </source>
</evidence>
<dbReference type="InterPro" id="IPR002826">
    <property type="entry name" value="MptE-like"/>
</dbReference>
<proteinExistence type="predicted"/>
<dbReference type="Pfam" id="PF01973">
    <property type="entry name" value="MptE-like"/>
    <property type="match status" value="1"/>
</dbReference>
<gene>
    <name evidence="2" type="ORF">HCT48_06330</name>
</gene>
<dbReference type="PANTHER" id="PTHR41786">
    <property type="entry name" value="MOTILITY ACCESSORY FACTOR MAF"/>
    <property type="match status" value="1"/>
</dbReference>